<reference evidence="1 2" key="1">
    <citation type="submission" date="2012-06" db="EMBL/GenBank/DDBJ databases">
        <title>Complete sequence of Thiocystis violascens DSM 198.</title>
        <authorList>
            <consortium name="US DOE Joint Genome Institute"/>
            <person name="Lucas S."/>
            <person name="Han J."/>
            <person name="Lapidus A."/>
            <person name="Cheng J.-F."/>
            <person name="Goodwin L."/>
            <person name="Pitluck S."/>
            <person name="Peters L."/>
            <person name="Ovchinnikova G."/>
            <person name="Teshima H."/>
            <person name="Detter J.C."/>
            <person name="Han C."/>
            <person name="Tapia R."/>
            <person name="Land M."/>
            <person name="Hauser L."/>
            <person name="Kyrpides N."/>
            <person name="Ivanova N."/>
            <person name="Pagani I."/>
            <person name="Vogl K."/>
            <person name="Liu Z."/>
            <person name="Frigaard N.-U."/>
            <person name="Bryant D."/>
            <person name="Woyke T."/>
        </authorList>
    </citation>
    <scope>NUCLEOTIDE SEQUENCE [LARGE SCALE GENOMIC DNA]</scope>
    <source>
        <strain evidence="2">ATCC 17096 / DSM 198 / 6111</strain>
    </source>
</reference>
<organism evidence="1 2">
    <name type="scientific">Thiocystis violascens (strain ATCC 17096 / DSM 198 / 6111)</name>
    <name type="common">Chromatium violascens</name>
    <dbReference type="NCBI Taxonomy" id="765911"/>
    <lineage>
        <taxon>Bacteria</taxon>
        <taxon>Pseudomonadati</taxon>
        <taxon>Pseudomonadota</taxon>
        <taxon>Gammaproteobacteria</taxon>
        <taxon>Chromatiales</taxon>
        <taxon>Chromatiaceae</taxon>
        <taxon>Thiocystis</taxon>
    </lineage>
</organism>
<accession>I3Y5D7</accession>
<dbReference type="AlphaFoldDB" id="I3Y5D7"/>
<dbReference type="Gene3D" id="1.10.150.240">
    <property type="entry name" value="Putative phosphatase, domain 2"/>
    <property type="match status" value="1"/>
</dbReference>
<dbReference type="STRING" id="765911.Thivi_0129"/>
<dbReference type="Gene3D" id="3.40.50.1000">
    <property type="entry name" value="HAD superfamily/HAD-like"/>
    <property type="match status" value="1"/>
</dbReference>
<dbReference type="KEGG" id="tvi:Thivi_0129"/>
<dbReference type="Pfam" id="PF00702">
    <property type="entry name" value="Hydrolase"/>
    <property type="match status" value="1"/>
</dbReference>
<dbReference type="RefSeq" id="WP_014776714.1">
    <property type="nucleotide sequence ID" value="NC_018012.1"/>
</dbReference>
<dbReference type="OrthoDB" id="9816564at2"/>
<dbReference type="InterPro" id="IPR023214">
    <property type="entry name" value="HAD_sf"/>
</dbReference>
<dbReference type="InterPro" id="IPR036412">
    <property type="entry name" value="HAD-like_sf"/>
</dbReference>
<dbReference type="InterPro" id="IPR023198">
    <property type="entry name" value="PGP-like_dom2"/>
</dbReference>
<evidence type="ECO:0000313" key="1">
    <source>
        <dbReference type="EMBL" id="AFL72205.1"/>
    </source>
</evidence>
<dbReference type="eggNOG" id="COG5610">
    <property type="taxonomic scope" value="Bacteria"/>
</dbReference>
<gene>
    <name evidence="1" type="ordered locus">Thivi_0129</name>
</gene>
<sequence length="802" mass="89913">MSRIRLKQIANFKQLDKELFGSSLLRNTDVVAFDVFDTLLFRRCDADDVQLGVARALGHSLGNDESSDIAILRVREQAYFDAAAENEFKGFDKDAHLDDINLAWVKRLAPNEPGRWSDLAAVARESKIRYEHWACFPNPATVPILQRLAGTGKRAVFVSDMYLGEAIVSDLLTANGLRQFFSAGYVSGDIALTKSSGRLFQHVLEKEGIDGSRMLHIGDNPHADGRRAIEHGIKAIVVRERDIPLKRMRFDHNYALQDRRWLGYNAASFASAASLQQVEPELHTIGRDVLGPPFSAFIHGLAEYCMRIRPDAVYFLSREGLLLKDLYDQLIATLQLPLPSGGYLCTSRLNAAVAAMRSFGWREITLKLGSHNKPTVSSIFSPLGFSRDELASIAGKCGISDIDQKFIIDSPTIARLVAHPILQDRAIRLGQNARNALHEYLEKRGFFNARSVVLVDVGWAGQIQEGLKIALSDSPAPIINVYYLGANQLAGERRRSGLNIRAYLADMEQYDWLGSATFEFVELFEIPSRALHGTVLGHNQGEPLFASEDSAERTPEHSDEPRIALLQEGICEYMLHYARYAAITKTSADHAKTYAINIVARIVRFPRRSELFFFSSLNHIANFGSSEHLQLAKVSSILSGKKFLDAVNNSHWRQGAAALGLGRFGALLLSLFQAPRISRTLPSQIEEQRIHDGASIAAWNPFSPLPHGFETDVRNRSFVLLEQGREASLHKTYRSPLTPFELAMLHLGLRATNLYLSVKKLNQFPADLLPLRAWLWREIYIRLPVHGKFGRLLRRVKRWITA</sequence>
<dbReference type="EMBL" id="CP003154">
    <property type="protein sequence ID" value="AFL72205.1"/>
    <property type="molecule type" value="Genomic_DNA"/>
</dbReference>
<dbReference type="HOGENOM" id="CLU_419105_0_0_6"/>
<proteinExistence type="predicted"/>
<evidence type="ECO:0000313" key="2">
    <source>
        <dbReference type="Proteomes" id="UP000006062"/>
    </source>
</evidence>
<dbReference type="Proteomes" id="UP000006062">
    <property type="component" value="Chromosome"/>
</dbReference>
<keyword evidence="2" id="KW-1185">Reference proteome</keyword>
<protein>
    <recommendedName>
        <fullName evidence="3">Haloacid dehalogenase superfamily enzyme, subfamily IA</fullName>
    </recommendedName>
</protein>
<dbReference type="SUPFAM" id="SSF56784">
    <property type="entry name" value="HAD-like"/>
    <property type="match status" value="1"/>
</dbReference>
<evidence type="ECO:0008006" key="3">
    <source>
        <dbReference type="Google" id="ProtNLM"/>
    </source>
</evidence>
<name>I3Y5D7_THIV6</name>